<protein>
    <submittedName>
        <fullName evidence="4">Metallophosphoesterase</fullName>
    </submittedName>
</protein>
<dbReference type="RefSeq" id="WP_390293477.1">
    <property type="nucleotide sequence ID" value="NZ_JBHSFU010000004.1"/>
</dbReference>
<dbReference type="Gene3D" id="3.60.21.10">
    <property type="match status" value="1"/>
</dbReference>
<dbReference type="PANTHER" id="PTHR31302">
    <property type="entry name" value="TRANSMEMBRANE PROTEIN WITH METALLOPHOSPHOESTERASE DOMAIN-RELATED"/>
    <property type="match status" value="1"/>
</dbReference>
<comment type="caution">
    <text evidence="4">The sequence shown here is derived from an EMBL/GenBank/DDBJ whole genome shotgun (WGS) entry which is preliminary data.</text>
</comment>
<keyword evidence="1" id="KW-0479">Metal-binding</keyword>
<proteinExistence type="predicted"/>
<dbReference type="SUPFAM" id="SSF56300">
    <property type="entry name" value="Metallo-dependent phosphatases"/>
    <property type="match status" value="1"/>
</dbReference>
<accession>A0ABV9DI24</accession>
<gene>
    <name evidence="4" type="ORF">ACFO3D_04690</name>
</gene>
<dbReference type="InterPro" id="IPR029052">
    <property type="entry name" value="Metallo-depent_PP-like"/>
</dbReference>
<evidence type="ECO:0000313" key="5">
    <source>
        <dbReference type="Proteomes" id="UP001595989"/>
    </source>
</evidence>
<evidence type="ECO:0000256" key="2">
    <source>
        <dbReference type="ARBA" id="ARBA00022801"/>
    </source>
</evidence>
<evidence type="ECO:0000256" key="1">
    <source>
        <dbReference type="ARBA" id="ARBA00022723"/>
    </source>
</evidence>
<dbReference type="Pfam" id="PF00149">
    <property type="entry name" value="Metallophos"/>
    <property type="match status" value="1"/>
</dbReference>
<sequence length="293" mass="32813">MALLLASALLLLAGTIFFYRAYRNTREIQINKINVSSNNGEQSMLSILHLSDLHLENISVSPEQLTEKIKDEPIDMIALTGDFLDRKKTIPKLIPYLKELVKIESRYGIYAVLGNHDYVLADDDLNNLKSVLQEYRVHVMQNESKTITINGKPVNIIGIDDYYTNRSNVPLAFKKTVPGTNIVLTHDPTIVLEMTEYRFDYLMAGHFHGGQICYPKAYHLAKMGDLARNNIIKGLHSHEQSPFYISEGLGQTGLNIRVGSRPEITFHSIPVCSVTSEKTNSMSDTSKAAVAST</sequence>
<dbReference type="InterPro" id="IPR051158">
    <property type="entry name" value="Metallophosphoesterase_sf"/>
</dbReference>
<dbReference type="InterPro" id="IPR004843">
    <property type="entry name" value="Calcineurin-like_PHP"/>
</dbReference>
<dbReference type="PANTHER" id="PTHR31302:SF31">
    <property type="entry name" value="PHOSPHODIESTERASE YAEI"/>
    <property type="match status" value="1"/>
</dbReference>
<reference evidence="5" key="1">
    <citation type="journal article" date="2019" name="Int. J. Syst. Evol. Microbiol.">
        <title>The Global Catalogue of Microorganisms (GCM) 10K type strain sequencing project: providing services to taxonomists for standard genome sequencing and annotation.</title>
        <authorList>
            <consortium name="The Broad Institute Genomics Platform"/>
            <consortium name="The Broad Institute Genome Sequencing Center for Infectious Disease"/>
            <person name="Wu L."/>
            <person name="Ma J."/>
        </authorList>
    </citation>
    <scope>NUCLEOTIDE SEQUENCE [LARGE SCALE GENOMIC DNA]</scope>
    <source>
        <strain evidence="5">CGMCC 4.7426</strain>
    </source>
</reference>
<organism evidence="4 5">
    <name type="scientific">Virgibacillus kekensis</name>
    <dbReference type="NCBI Taxonomy" id="202261"/>
    <lineage>
        <taxon>Bacteria</taxon>
        <taxon>Bacillati</taxon>
        <taxon>Bacillota</taxon>
        <taxon>Bacilli</taxon>
        <taxon>Bacillales</taxon>
        <taxon>Bacillaceae</taxon>
        <taxon>Virgibacillus</taxon>
    </lineage>
</organism>
<dbReference type="Proteomes" id="UP001595989">
    <property type="component" value="Unassembled WGS sequence"/>
</dbReference>
<keyword evidence="2" id="KW-0378">Hydrolase</keyword>
<dbReference type="EMBL" id="JBHSFU010000004">
    <property type="protein sequence ID" value="MFC4557503.1"/>
    <property type="molecule type" value="Genomic_DNA"/>
</dbReference>
<evidence type="ECO:0000313" key="4">
    <source>
        <dbReference type="EMBL" id="MFC4557503.1"/>
    </source>
</evidence>
<evidence type="ECO:0000259" key="3">
    <source>
        <dbReference type="Pfam" id="PF00149"/>
    </source>
</evidence>
<feature type="domain" description="Calcineurin-like phosphoesterase" evidence="3">
    <location>
        <begin position="46"/>
        <end position="209"/>
    </location>
</feature>
<keyword evidence="5" id="KW-1185">Reference proteome</keyword>
<name>A0ABV9DI24_9BACI</name>